<dbReference type="GO" id="GO:0032259">
    <property type="term" value="P:methylation"/>
    <property type="evidence" value="ECO:0007669"/>
    <property type="project" value="UniProtKB-KW"/>
</dbReference>
<name>A0A5B0GVB5_9BURK</name>
<keyword evidence="1" id="KW-0808">Transferase</keyword>
<organism evidence="1 2">
    <name type="scientific">Paraburkholderia panacisoli</name>
    <dbReference type="NCBI Taxonomy" id="2603818"/>
    <lineage>
        <taxon>Bacteria</taxon>
        <taxon>Pseudomonadati</taxon>
        <taxon>Pseudomonadota</taxon>
        <taxon>Betaproteobacteria</taxon>
        <taxon>Burkholderiales</taxon>
        <taxon>Burkholderiaceae</taxon>
        <taxon>Paraburkholderia</taxon>
    </lineage>
</organism>
<sequence length="271" mass="30861">MTSKILDEYIRHRRREVDGWLARCDAEIFARLLESQLDNGITGAITEIGVHHGKSFIPMAISNNGRLCYAIDIFGRQEFNVDISGCGDKDVFVRNLTKFGVDAKGVFIDERPSTEVTPSDIEGKVGKVRFFHIDGGHHHDVALNDLNLAEAVVSDNGIIAIDDVFRPEWPEVSMALFSYLARKTKDFVPFAIGYNKTYLCQHPFAELYRGILTSSNFLQLYFSKKYEISNEAILVYQVYAVPEWGLRARVMHYMKTYHPDLVFSAKRLLGR</sequence>
<comment type="caution">
    <text evidence="1">The sequence shown here is derived from an EMBL/GenBank/DDBJ whole genome shotgun (WGS) entry which is preliminary data.</text>
</comment>
<dbReference type="Pfam" id="PF13578">
    <property type="entry name" value="Methyltransf_24"/>
    <property type="match status" value="1"/>
</dbReference>
<accession>A0A5B0GVB5</accession>
<dbReference type="GO" id="GO:0008168">
    <property type="term" value="F:methyltransferase activity"/>
    <property type="evidence" value="ECO:0007669"/>
    <property type="project" value="UniProtKB-KW"/>
</dbReference>
<dbReference type="AlphaFoldDB" id="A0A5B0GVB5"/>
<gene>
    <name evidence="1" type="ORF">FVF58_25110</name>
</gene>
<dbReference type="Proteomes" id="UP000325273">
    <property type="component" value="Unassembled WGS sequence"/>
</dbReference>
<dbReference type="Gene3D" id="3.40.50.150">
    <property type="entry name" value="Vaccinia Virus protein VP39"/>
    <property type="match status" value="1"/>
</dbReference>
<proteinExistence type="predicted"/>
<dbReference type="SUPFAM" id="SSF53335">
    <property type="entry name" value="S-adenosyl-L-methionine-dependent methyltransferases"/>
    <property type="match status" value="1"/>
</dbReference>
<keyword evidence="2" id="KW-1185">Reference proteome</keyword>
<dbReference type="EMBL" id="VTUZ01000018">
    <property type="protein sequence ID" value="KAA1006838.1"/>
    <property type="molecule type" value="Genomic_DNA"/>
</dbReference>
<dbReference type="InterPro" id="IPR029063">
    <property type="entry name" value="SAM-dependent_MTases_sf"/>
</dbReference>
<protein>
    <submittedName>
        <fullName evidence="1">Class I SAM-dependent methyltransferase</fullName>
    </submittedName>
</protein>
<keyword evidence="1" id="KW-0489">Methyltransferase</keyword>
<dbReference type="RefSeq" id="WP_149672536.1">
    <property type="nucleotide sequence ID" value="NZ_VTUZ01000018.1"/>
</dbReference>
<evidence type="ECO:0000313" key="1">
    <source>
        <dbReference type="EMBL" id="KAA1006838.1"/>
    </source>
</evidence>
<reference evidence="1 2" key="1">
    <citation type="submission" date="2019-08" db="EMBL/GenBank/DDBJ databases">
        <title>Paraburkholderia sp. DCY113.</title>
        <authorList>
            <person name="Kang J."/>
        </authorList>
    </citation>
    <scope>NUCLEOTIDE SEQUENCE [LARGE SCALE GENOMIC DNA]</scope>
    <source>
        <strain evidence="1 2">DCY113</strain>
    </source>
</reference>
<evidence type="ECO:0000313" key="2">
    <source>
        <dbReference type="Proteomes" id="UP000325273"/>
    </source>
</evidence>